<accession>A0A0D7BID5</accession>
<name>A0A0D7BID5_9AGAR</name>
<dbReference type="InterPro" id="IPR046341">
    <property type="entry name" value="SET_dom_sf"/>
</dbReference>
<dbReference type="PROSITE" id="PS50280">
    <property type="entry name" value="SET"/>
    <property type="match status" value="1"/>
</dbReference>
<reference evidence="3 4" key="1">
    <citation type="journal article" date="2015" name="Fungal Genet. Biol.">
        <title>Evolution of novel wood decay mechanisms in Agaricales revealed by the genome sequences of Fistulina hepatica and Cylindrobasidium torrendii.</title>
        <authorList>
            <person name="Floudas D."/>
            <person name="Held B.W."/>
            <person name="Riley R."/>
            <person name="Nagy L.G."/>
            <person name="Koehler G."/>
            <person name="Ransdell A.S."/>
            <person name="Younus H."/>
            <person name="Chow J."/>
            <person name="Chiniquy J."/>
            <person name="Lipzen A."/>
            <person name="Tritt A."/>
            <person name="Sun H."/>
            <person name="Haridas S."/>
            <person name="LaButti K."/>
            <person name="Ohm R.A."/>
            <person name="Kues U."/>
            <person name="Blanchette R.A."/>
            <person name="Grigoriev I.V."/>
            <person name="Minto R.E."/>
            <person name="Hibbett D.S."/>
        </authorList>
    </citation>
    <scope>NUCLEOTIDE SEQUENCE [LARGE SCALE GENOMIC DNA]</scope>
    <source>
        <strain evidence="3 4">FP15055 ss-10</strain>
    </source>
</reference>
<protein>
    <submittedName>
        <fullName evidence="3">SET domain-containing protein</fullName>
    </submittedName>
</protein>
<keyword evidence="4" id="KW-1185">Reference proteome</keyword>
<sequence>MGRPSQSTRSSSQASGQRSYSRERIYASRVPSPTSTVEQIPVVSRHLYFNDSDLTCATVLRADVDECLPLACDPMPSRPKPAFSVHSTYHKGLGMFARKTLPAASVISVEHPLIIVAKGSGDASHCMYPMELGELGMLANTRRRECFSEFEGLLETNAVDICLPSKNGPPVEHSAIFLELSRCNHSCSPNAYWKWDAKTFTSTLRAARPIEKGEEITIQYIDSCISYRQRRDKLASRYGFTCICSTCTAEDHAASDAARSELRRVLRGMPRIEAWCDANMDMSDDHLIRMAERALELREQEGLQLGAMSRHMEDIALCYGALKDEKMFKHWMEKASELRTGEYRIVMVAWAEDPANRCPFWGWRT</sequence>
<dbReference type="Proteomes" id="UP000054007">
    <property type="component" value="Unassembled WGS sequence"/>
</dbReference>
<dbReference type="CDD" id="cd20071">
    <property type="entry name" value="SET_SMYD"/>
    <property type="match status" value="1"/>
</dbReference>
<dbReference type="EMBL" id="KN880470">
    <property type="protein sequence ID" value="KIY70318.1"/>
    <property type="molecule type" value="Genomic_DNA"/>
</dbReference>
<evidence type="ECO:0000259" key="2">
    <source>
        <dbReference type="PROSITE" id="PS50280"/>
    </source>
</evidence>
<dbReference type="Gene3D" id="2.170.270.10">
    <property type="entry name" value="SET domain"/>
    <property type="match status" value="1"/>
</dbReference>
<feature type="region of interest" description="Disordered" evidence="1">
    <location>
        <begin position="1"/>
        <end position="32"/>
    </location>
</feature>
<dbReference type="STRING" id="1314674.A0A0D7BID5"/>
<proteinExistence type="predicted"/>
<gene>
    <name evidence="3" type="ORF">CYLTODRAFT_392313</name>
</gene>
<dbReference type="InterPro" id="IPR001214">
    <property type="entry name" value="SET_dom"/>
</dbReference>
<evidence type="ECO:0000313" key="4">
    <source>
        <dbReference type="Proteomes" id="UP000054007"/>
    </source>
</evidence>
<dbReference type="OrthoDB" id="265717at2759"/>
<dbReference type="SMART" id="SM00317">
    <property type="entry name" value="SET"/>
    <property type="match status" value="1"/>
</dbReference>
<organism evidence="3 4">
    <name type="scientific">Cylindrobasidium torrendii FP15055 ss-10</name>
    <dbReference type="NCBI Taxonomy" id="1314674"/>
    <lineage>
        <taxon>Eukaryota</taxon>
        <taxon>Fungi</taxon>
        <taxon>Dikarya</taxon>
        <taxon>Basidiomycota</taxon>
        <taxon>Agaricomycotina</taxon>
        <taxon>Agaricomycetes</taxon>
        <taxon>Agaricomycetidae</taxon>
        <taxon>Agaricales</taxon>
        <taxon>Marasmiineae</taxon>
        <taxon>Physalacriaceae</taxon>
        <taxon>Cylindrobasidium</taxon>
    </lineage>
</organism>
<evidence type="ECO:0000256" key="1">
    <source>
        <dbReference type="SAM" id="MobiDB-lite"/>
    </source>
</evidence>
<dbReference type="SUPFAM" id="SSF82199">
    <property type="entry name" value="SET domain"/>
    <property type="match status" value="1"/>
</dbReference>
<dbReference type="PANTHER" id="PTHR47332:SF6">
    <property type="entry name" value="SET DOMAIN-CONTAINING PROTEIN"/>
    <property type="match status" value="1"/>
</dbReference>
<dbReference type="AlphaFoldDB" id="A0A0D7BID5"/>
<feature type="compositionally biased region" description="Low complexity" evidence="1">
    <location>
        <begin position="1"/>
        <end position="19"/>
    </location>
</feature>
<dbReference type="InterPro" id="IPR053185">
    <property type="entry name" value="SET_domain_protein"/>
</dbReference>
<dbReference type="Pfam" id="PF00856">
    <property type="entry name" value="SET"/>
    <property type="match status" value="1"/>
</dbReference>
<dbReference type="PANTHER" id="PTHR47332">
    <property type="entry name" value="SET DOMAIN-CONTAINING PROTEIN 5"/>
    <property type="match status" value="1"/>
</dbReference>
<feature type="domain" description="SET" evidence="2">
    <location>
        <begin position="81"/>
        <end position="221"/>
    </location>
</feature>
<evidence type="ECO:0000313" key="3">
    <source>
        <dbReference type="EMBL" id="KIY70318.1"/>
    </source>
</evidence>